<protein>
    <submittedName>
        <fullName evidence="1">Uncharacterized protein</fullName>
    </submittedName>
</protein>
<dbReference type="Proteomes" id="UP000054408">
    <property type="component" value="Unassembled WGS sequence"/>
</dbReference>
<gene>
    <name evidence="1" type="ORF">AMSG_00462</name>
</gene>
<organism evidence="1 2">
    <name type="scientific">Thecamonas trahens ATCC 50062</name>
    <dbReference type="NCBI Taxonomy" id="461836"/>
    <lineage>
        <taxon>Eukaryota</taxon>
        <taxon>Apusozoa</taxon>
        <taxon>Apusomonadida</taxon>
        <taxon>Apusomonadidae</taxon>
        <taxon>Thecamonas</taxon>
    </lineage>
</organism>
<dbReference type="EMBL" id="GL349434">
    <property type="protein sequence ID" value="KNC48685.1"/>
    <property type="molecule type" value="Genomic_DNA"/>
</dbReference>
<reference evidence="1 2" key="1">
    <citation type="submission" date="2010-05" db="EMBL/GenBank/DDBJ databases">
        <title>The Genome Sequence of Thecamonas trahens ATCC 50062.</title>
        <authorList>
            <consortium name="The Broad Institute Genome Sequencing Platform"/>
            <person name="Russ C."/>
            <person name="Cuomo C."/>
            <person name="Shea T."/>
            <person name="Young S.K."/>
            <person name="Zeng Q."/>
            <person name="Koehrsen M."/>
            <person name="Haas B."/>
            <person name="Borodovsky M."/>
            <person name="Guigo R."/>
            <person name="Alvarado L."/>
            <person name="Berlin A."/>
            <person name="Bochicchio J."/>
            <person name="Borenstein D."/>
            <person name="Chapman S."/>
            <person name="Chen Z."/>
            <person name="Freedman E."/>
            <person name="Gellesch M."/>
            <person name="Goldberg J."/>
            <person name="Griggs A."/>
            <person name="Gujja S."/>
            <person name="Heilman E."/>
            <person name="Heiman D."/>
            <person name="Hepburn T."/>
            <person name="Howarth C."/>
            <person name="Jen D."/>
            <person name="Larson L."/>
            <person name="Mehta T."/>
            <person name="Park D."/>
            <person name="Pearson M."/>
            <person name="Roberts A."/>
            <person name="Saif S."/>
            <person name="Shenoy N."/>
            <person name="Sisk P."/>
            <person name="Stolte C."/>
            <person name="Sykes S."/>
            <person name="Thomson T."/>
            <person name="Walk T."/>
            <person name="White J."/>
            <person name="Yandava C."/>
            <person name="Burger G."/>
            <person name="Gray M.W."/>
            <person name="Holland P.W.H."/>
            <person name="King N."/>
            <person name="Lang F.B.F."/>
            <person name="Roger A.J."/>
            <person name="Ruiz-Trillo I."/>
            <person name="Lander E."/>
            <person name="Nusbaum C."/>
        </authorList>
    </citation>
    <scope>NUCLEOTIDE SEQUENCE [LARGE SCALE GENOMIC DNA]</scope>
    <source>
        <strain evidence="1 2">ATCC 50062</strain>
    </source>
</reference>
<accession>A0A0L0D8Y3</accession>
<evidence type="ECO:0000313" key="1">
    <source>
        <dbReference type="EMBL" id="KNC48685.1"/>
    </source>
</evidence>
<name>A0A0L0D8Y3_THETB</name>
<keyword evidence="2" id="KW-1185">Reference proteome</keyword>
<sequence>MDTHVRHGLSLVVDATEGDVFGSEAVTRLVEALLFLRAQHGQTAAMVALDCLPNITLPRMASGTSCHDGDAAYSGKREPDSVRLAGAVAKLMENATSRSAILTVELVEVVGLGGDPCYEEWTIKVVDVGSKDAVSLLEACDGSVRQAVEASLMAAIDELEAKAAALLTADHAYLPKLKESVVPGQAAKFTVDGGSSMFSRIVKALRPSKQV</sequence>
<dbReference type="AlphaFoldDB" id="A0A0L0D8Y3"/>
<proteinExistence type="predicted"/>
<dbReference type="GeneID" id="25560270"/>
<dbReference type="RefSeq" id="XP_013762741.1">
    <property type="nucleotide sequence ID" value="XM_013907287.1"/>
</dbReference>
<evidence type="ECO:0000313" key="2">
    <source>
        <dbReference type="Proteomes" id="UP000054408"/>
    </source>
</evidence>